<dbReference type="KEGG" id="coh:EAV92_18320"/>
<evidence type="ECO:0000256" key="2">
    <source>
        <dbReference type="ARBA" id="ARBA00023136"/>
    </source>
</evidence>
<dbReference type="AlphaFoldDB" id="A0A3G3K2E8"/>
<dbReference type="PANTHER" id="PTHR22550">
    <property type="entry name" value="SPORE GERMINATION PROTEIN"/>
    <property type="match status" value="1"/>
</dbReference>
<protein>
    <submittedName>
        <fullName evidence="5">Spore germination protein</fullName>
    </submittedName>
</protein>
<sequence>MDEFRLSVRILRGHRGDFRHPHELVRVLAKDVDAGRSVVKTPGPASVASGKFAQDLALLQQEFERCSDVVYRTFALSSGQSGAIVFIEGMVDEKRLEAKVLEPLMGGSARIFAEAAGAPPNVSVWIHADHVKNETDIKAAAESVCKGEAAVLVDGVPSILLVSMQKLDKRAVEEPATEPIIRGPRDGFTENLGVNITLVRRRFGTTDLKVETMKMGRLSQCSLAIVYLDSVVLPEVLKEVRNRLGRIEIDAVLESGYIEELICDNPLSIFPQLLNTERPDRVAGSILEGRVAILVDNTPFALIAPGTFIDTLQATEDYYQNYIVASATRLLRFWLSFSALVFPSIYIAVTTFHQEMIPTSLLLSIASSREAVPFPGIVEALLMEAAFEGLREAGIRLPRPVGQAVSIVGALVIGQAAVQAGVVSAMLVIVVSFTGIASFIFPAYAQGLAIRFLRFPMMLLAATFGLYGLVLGLLAVLIHLAKLRSFGVPYLAPFAPTNASGLKDTAVRAPWWSMVLRPLQTGKVNRRRMKPGMRPGPSKGGNAGG</sequence>
<evidence type="ECO:0000256" key="1">
    <source>
        <dbReference type="ARBA" id="ARBA00005278"/>
    </source>
</evidence>
<gene>
    <name evidence="5" type="ORF">EAV92_18320</name>
</gene>
<dbReference type="Pfam" id="PF03323">
    <property type="entry name" value="GerA"/>
    <property type="match status" value="1"/>
</dbReference>
<evidence type="ECO:0000256" key="3">
    <source>
        <dbReference type="SAM" id="MobiDB-lite"/>
    </source>
</evidence>
<dbReference type="InterPro" id="IPR004995">
    <property type="entry name" value="Spore_Ger"/>
</dbReference>
<feature type="transmembrane region" description="Helical" evidence="4">
    <location>
        <begin position="333"/>
        <end position="352"/>
    </location>
</feature>
<dbReference type="PIRSF" id="PIRSF005690">
    <property type="entry name" value="GerBA"/>
    <property type="match status" value="1"/>
</dbReference>
<name>A0A3G3K2E8_9BACL</name>
<keyword evidence="6" id="KW-1185">Reference proteome</keyword>
<dbReference type="GO" id="GO:0009847">
    <property type="term" value="P:spore germination"/>
    <property type="evidence" value="ECO:0007669"/>
    <property type="project" value="InterPro"/>
</dbReference>
<proteinExistence type="inferred from homology"/>
<keyword evidence="4" id="KW-0812">Transmembrane</keyword>
<reference evidence="5 6" key="1">
    <citation type="submission" date="2018-10" db="EMBL/GenBank/DDBJ databases">
        <title>Genome Sequence of Cohnella sp.</title>
        <authorList>
            <person name="Srinivasan S."/>
            <person name="Kim M.K."/>
        </authorList>
    </citation>
    <scope>NUCLEOTIDE SEQUENCE [LARGE SCALE GENOMIC DNA]</scope>
    <source>
        <strain evidence="5 6">18JY8-7</strain>
    </source>
</reference>
<evidence type="ECO:0000313" key="5">
    <source>
        <dbReference type="EMBL" id="AYQ74351.1"/>
    </source>
</evidence>
<dbReference type="PANTHER" id="PTHR22550:SF5">
    <property type="entry name" value="LEUCINE ZIPPER PROTEIN 4"/>
    <property type="match status" value="1"/>
</dbReference>
<dbReference type="Proteomes" id="UP000269097">
    <property type="component" value="Chromosome"/>
</dbReference>
<dbReference type="InterPro" id="IPR050768">
    <property type="entry name" value="UPF0353/GerABKA_families"/>
</dbReference>
<keyword evidence="2 4" id="KW-0472">Membrane</keyword>
<comment type="similarity">
    <text evidence="1">Belongs to the GerABKA family.</text>
</comment>
<accession>A0A3G3K2E8</accession>
<organism evidence="5 6">
    <name type="scientific">Cohnella candidum</name>
    <dbReference type="NCBI Taxonomy" id="2674991"/>
    <lineage>
        <taxon>Bacteria</taxon>
        <taxon>Bacillati</taxon>
        <taxon>Bacillota</taxon>
        <taxon>Bacilli</taxon>
        <taxon>Bacillales</taxon>
        <taxon>Paenibacillaceae</taxon>
        <taxon>Cohnella</taxon>
    </lineage>
</organism>
<dbReference type="GO" id="GO:0016020">
    <property type="term" value="C:membrane"/>
    <property type="evidence" value="ECO:0007669"/>
    <property type="project" value="InterPro"/>
</dbReference>
<feature type="transmembrane region" description="Helical" evidence="4">
    <location>
        <begin position="424"/>
        <end position="445"/>
    </location>
</feature>
<dbReference type="EMBL" id="CP033433">
    <property type="protein sequence ID" value="AYQ74351.1"/>
    <property type="molecule type" value="Genomic_DNA"/>
</dbReference>
<keyword evidence="4" id="KW-1133">Transmembrane helix</keyword>
<evidence type="ECO:0000256" key="4">
    <source>
        <dbReference type="SAM" id="Phobius"/>
    </source>
</evidence>
<feature type="region of interest" description="Disordered" evidence="3">
    <location>
        <begin position="526"/>
        <end position="545"/>
    </location>
</feature>
<feature type="transmembrane region" description="Helical" evidence="4">
    <location>
        <begin position="457"/>
        <end position="481"/>
    </location>
</feature>
<evidence type="ECO:0000313" key="6">
    <source>
        <dbReference type="Proteomes" id="UP000269097"/>
    </source>
</evidence>